<reference evidence="2 3" key="1">
    <citation type="submission" date="2019-04" db="EMBL/GenBank/DDBJ databases">
        <title>Friends and foes A comparative genomics study of 23 Aspergillus species from section Flavi.</title>
        <authorList>
            <consortium name="DOE Joint Genome Institute"/>
            <person name="Kjaerbolling I."/>
            <person name="Vesth T."/>
            <person name="Frisvad J.C."/>
            <person name="Nybo J.L."/>
            <person name="Theobald S."/>
            <person name="Kildgaard S."/>
            <person name="Isbrandt T."/>
            <person name="Kuo A."/>
            <person name="Sato A."/>
            <person name="Lyhne E.K."/>
            <person name="Kogle M.E."/>
            <person name="Wiebenga A."/>
            <person name="Kun R.S."/>
            <person name="Lubbers R.J."/>
            <person name="Makela M.R."/>
            <person name="Barry K."/>
            <person name="Chovatia M."/>
            <person name="Clum A."/>
            <person name="Daum C."/>
            <person name="Haridas S."/>
            <person name="He G."/>
            <person name="LaButti K."/>
            <person name="Lipzen A."/>
            <person name="Mondo S."/>
            <person name="Riley R."/>
            <person name="Salamov A."/>
            <person name="Simmons B.A."/>
            <person name="Magnuson J.K."/>
            <person name="Henrissat B."/>
            <person name="Mortensen U.H."/>
            <person name="Larsen T.O."/>
            <person name="Devries R.P."/>
            <person name="Grigoriev I.V."/>
            <person name="Machida M."/>
            <person name="Baker S.E."/>
            <person name="Andersen M.R."/>
        </authorList>
    </citation>
    <scope>NUCLEOTIDE SEQUENCE [LARGE SCALE GENOMIC DNA]</scope>
    <source>
        <strain evidence="2 3">CBS 151.66</strain>
    </source>
</reference>
<dbReference type="Proteomes" id="UP000326565">
    <property type="component" value="Unassembled WGS sequence"/>
</dbReference>
<organism evidence="2 3">
    <name type="scientific">Aspergillus leporis</name>
    <dbReference type="NCBI Taxonomy" id="41062"/>
    <lineage>
        <taxon>Eukaryota</taxon>
        <taxon>Fungi</taxon>
        <taxon>Dikarya</taxon>
        <taxon>Ascomycota</taxon>
        <taxon>Pezizomycotina</taxon>
        <taxon>Eurotiomycetes</taxon>
        <taxon>Eurotiomycetidae</taxon>
        <taxon>Eurotiales</taxon>
        <taxon>Aspergillaceae</taxon>
        <taxon>Aspergillus</taxon>
        <taxon>Aspergillus subgen. Circumdati</taxon>
    </lineage>
</organism>
<name>A0A5N5X8X3_9EURO</name>
<gene>
    <name evidence="2" type="ORF">BDV29DRAFT_168516</name>
</gene>
<keyword evidence="3" id="KW-1185">Reference proteome</keyword>
<accession>A0A5N5X8X3</accession>
<protein>
    <recommendedName>
        <fullName evidence="4">Secreted protein</fullName>
    </recommendedName>
</protein>
<dbReference type="AlphaFoldDB" id="A0A5N5X8X3"/>
<evidence type="ECO:0008006" key="4">
    <source>
        <dbReference type="Google" id="ProtNLM"/>
    </source>
</evidence>
<evidence type="ECO:0000256" key="1">
    <source>
        <dbReference type="SAM" id="SignalP"/>
    </source>
</evidence>
<evidence type="ECO:0000313" key="3">
    <source>
        <dbReference type="Proteomes" id="UP000326565"/>
    </source>
</evidence>
<feature type="chain" id="PRO_5024990525" description="Secreted protein" evidence="1">
    <location>
        <begin position="23"/>
        <end position="79"/>
    </location>
</feature>
<dbReference type="EMBL" id="ML732171">
    <property type="protein sequence ID" value="KAB8077193.1"/>
    <property type="molecule type" value="Genomic_DNA"/>
</dbReference>
<sequence length="79" mass="9012">MHGSAQIILVYFFCFFSFRCRFFPPPLSLNLSLHWCAVRGEEGDCVQAGDFLRARESSTIWGTMFNPIGATDRIGYQNN</sequence>
<proteinExistence type="predicted"/>
<evidence type="ECO:0000313" key="2">
    <source>
        <dbReference type="EMBL" id="KAB8077193.1"/>
    </source>
</evidence>
<feature type="signal peptide" evidence="1">
    <location>
        <begin position="1"/>
        <end position="22"/>
    </location>
</feature>
<keyword evidence="1" id="KW-0732">Signal</keyword>